<dbReference type="SUPFAM" id="SSF50985">
    <property type="entry name" value="RCC1/BLIP-II"/>
    <property type="match status" value="1"/>
</dbReference>
<keyword evidence="5" id="KW-1185">Reference proteome</keyword>
<dbReference type="PROSITE" id="PS50097">
    <property type="entry name" value="BTB"/>
    <property type="match status" value="2"/>
</dbReference>
<gene>
    <name evidence="4" type="primary">RCBTB1_15</name>
    <name evidence="4" type="ORF">DERF_012752</name>
</gene>
<feature type="domain" description="BTB" evidence="3">
    <location>
        <begin position="516"/>
        <end position="581"/>
    </location>
</feature>
<dbReference type="Pfam" id="PF00651">
    <property type="entry name" value="BTB"/>
    <property type="match status" value="2"/>
</dbReference>
<dbReference type="SMART" id="SM00225">
    <property type="entry name" value="BTB"/>
    <property type="match status" value="2"/>
</dbReference>
<evidence type="ECO:0000313" key="5">
    <source>
        <dbReference type="Proteomes" id="UP000790347"/>
    </source>
</evidence>
<dbReference type="InterPro" id="IPR000408">
    <property type="entry name" value="Reg_chr_condens"/>
</dbReference>
<comment type="caution">
    <text evidence="4">The sequence shown here is derived from an EMBL/GenBank/DDBJ whole genome shotgun (WGS) entry which is preliminary data.</text>
</comment>
<protein>
    <submittedName>
        <fullName evidence="4">RCC1 and BTB domain-containing protein 1</fullName>
    </submittedName>
</protein>
<dbReference type="AlphaFoldDB" id="A0A922L0L4"/>
<reference evidence="4" key="1">
    <citation type="submission" date="2013-05" db="EMBL/GenBank/DDBJ databases">
        <authorList>
            <person name="Yim A.K.Y."/>
            <person name="Chan T.F."/>
            <person name="Ji K.M."/>
            <person name="Liu X.Y."/>
            <person name="Zhou J.W."/>
            <person name="Li R.Q."/>
            <person name="Yang K.Y."/>
            <person name="Li J."/>
            <person name="Li M."/>
            <person name="Law P.T.W."/>
            <person name="Wu Y.L."/>
            <person name="Cai Z.L."/>
            <person name="Qin H."/>
            <person name="Bao Y."/>
            <person name="Leung R.K.K."/>
            <person name="Ng P.K.S."/>
            <person name="Zou J."/>
            <person name="Zhong X.J."/>
            <person name="Ran P.X."/>
            <person name="Zhong N.S."/>
            <person name="Liu Z.G."/>
            <person name="Tsui S.K.W."/>
        </authorList>
    </citation>
    <scope>NUCLEOTIDE SEQUENCE</scope>
    <source>
        <strain evidence="4">Derf</strain>
        <tissue evidence="4">Whole organism</tissue>
    </source>
</reference>
<dbReference type="PANTHER" id="PTHR22870">
    <property type="entry name" value="REGULATOR OF CHROMOSOME CONDENSATION"/>
    <property type="match status" value="1"/>
</dbReference>
<dbReference type="InterPro" id="IPR051210">
    <property type="entry name" value="Ub_ligase/GEF_domain"/>
</dbReference>
<proteinExistence type="predicted"/>
<name>A0A922L0L4_DERFA</name>
<dbReference type="Pfam" id="PF13540">
    <property type="entry name" value="RCC1_2"/>
    <property type="match status" value="2"/>
</dbReference>
<organism evidence="4 5">
    <name type="scientific">Dermatophagoides farinae</name>
    <name type="common">American house dust mite</name>
    <dbReference type="NCBI Taxonomy" id="6954"/>
    <lineage>
        <taxon>Eukaryota</taxon>
        <taxon>Metazoa</taxon>
        <taxon>Ecdysozoa</taxon>
        <taxon>Arthropoda</taxon>
        <taxon>Chelicerata</taxon>
        <taxon>Arachnida</taxon>
        <taxon>Acari</taxon>
        <taxon>Acariformes</taxon>
        <taxon>Sarcoptiformes</taxon>
        <taxon>Astigmata</taxon>
        <taxon>Psoroptidia</taxon>
        <taxon>Analgoidea</taxon>
        <taxon>Pyroglyphidae</taxon>
        <taxon>Dermatophagoidinae</taxon>
        <taxon>Dermatophagoides</taxon>
    </lineage>
</organism>
<dbReference type="InterPro" id="IPR009091">
    <property type="entry name" value="RCC1/BLIP-II"/>
</dbReference>
<accession>A0A922L0L4</accession>
<dbReference type="EMBL" id="ASGP02000006">
    <property type="protein sequence ID" value="KAH9501946.1"/>
    <property type="molecule type" value="Genomic_DNA"/>
</dbReference>
<dbReference type="PANTHER" id="PTHR22870:SF408">
    <property type="entry name" value="OS09G0560450 PROTEIN"/>
    <property type="match status" value="1"/>
</dbReference>
<feature type="domain" description="BTB" evidence="3">
    <location>
        <begin position="25"/>
        <end position="90"/>
    </location>
</feature>
<sequence length="653" mass="76532">MDYYYESSTVKDKTFKWLFNNPDYHDIQFIIGEKRIYGNKNYLRYASEYFAKYLSESPGKDCSMNIDDYCYETYYAYLRMLHDDYIKIDSTNIAELTKLAYSHDEKQLMIYCKNFIRQILCYQNRNKYLPLIRNYDLDEFIVTEDKMTRSPDSNVDIRLFKNIFDSIEPEFLHSIVSLVSVLYKNENFLMMTENATYAYGHLICLSLSLKNDPKQPQLIPILNDKKIQQVDYGRDFVAILTNDGQVYIATFQSQWKTNKTLKLINTNNDQFKMIACGFNRLLLLRQDGIVFSIGGNSSYETMVNIGLQNVELIASGWNHFFAMKNTKQIYSWGSNFHGQLGIADVNEQEKPYSIYSNYNYELRYHHHNYNVNVPEYCIDVVAGFSHSLFLFSNGNLLACGQNYQGQLGLGDNNNRSTLVKIPIENVKKVTSEKFNNFSFAFDGSSYYAWGSTKYGEWQSPRKLDGHLKSFAAASSLMLDRSITFGLTSIKYDSESIELPSKVKKATKWLFNNPDNYDFEFIIGDKRIVVRKDYLKSESKFFRKMLSGEWSEKNQIIINDYSYDSYYAFLRMLHDDYIEINSENIAELIHMADYYCEDQLMKHCKIFLRDAIKKHSKYQSLIIEYNLVENKMARSPVSNVDIKLFKNIFDSIDP</sequence>
<dbReference type="Proteomes" id="UP000790347">
    <property type="component" value="Unassembled WGS sequence"/>
</dbReference>
<dbReference type="Gene3D" id="3.30.710.10">
    <property type="entry name" value="Potassium Channel Kv1.1, Chain A"/>
    <property type="match status" value="2"/>
</dbReference>
<evidence type="ECO:0000256" key="2">
    <source>
        <dbReference type="PROSITE-ProRule" id="PRU00235"/>
    </source>
</evidence>
<evidence type="ECO:0000259" key="3">
    <source>
        <dbReference type="PROSITE" id="PS50097"/>
    </source>
</evidence>
<evidence type="ECO:0000256" key="1">
    <source>
        <dbReference type="ARBA" id="ARBA00022737"/>
    </source>
</evidence>
<reference evidence="4" key="2">
    <citation type="journal article" date="2022" name="Res Sq">
        <title>Comparative Genomics Reveals Insights into the Divergent Evolution of Astigmatic Mites and Household Pest Adaptations.</title>
        <authorList>
            <person name="Xiong Q."/>
            <person name="Wan A.T.-Y."/>
            <person name="Liu X.-Y."/>
            <person name="Fung C.S.-H."/>
            <person name="Xiao X."/>
            <person name="Malainual N."/>
            <person name="Hou J."/>
            <person name="Wang L."/>
            <person name="Wang M."/>
            <person name="Yang K."/>
            <person name="Cui Y."/>
            <person name="Leung E."/>
            <person name="Nong W."/>
            <person name="Shin S.-K."/>
            <person name="Au S."/>
            <person name="Jeong K.Y."/>
            <person name="Chew F.T."/>
            <person name="Hui J."/>
            <person name="Leung T.F."/>
            <person name="Tungtrongchitr A."/>
            <person name="Zhong N."/>
            <person name="Liu Z."/>
            <person name="Tsui S."/>
        </authorList>
    </citation>
    <scope>NUCLEOTIDE SEQUENCE</scope>
    <source>
        <strain evidence="4">Derf</strain>
        <tissue evidence="4">Whole organism</tissue>
    </source>
</reference>
<keyword evidence="1" id="KW-0677">Repeat</keyword>
<evidence type="ECO:0000313" key="4">
    <source>
        <dbReference type="EMBL" id="KAH9501946.1"/>
    </source>
</evidence>
<dbReference type="SUPFAM" id="SSF54695">
    <property type="entry name" value="POZ domain"/>
    <property type="match status" value="2"/>
</dbReference>
<dbReference type="Gene3D" id="2.130.10.30">
    <property type="entry name" value="Regulator of chromosome condensation 1/beta-lactamase-inhibitor protein II"/>
    <property type="match status" value="2"/>
</dbReference>
<dbReference type="InterPro" id="IPR000210">
    <property type="entry name" value="BTB/POZ_dom"/>
</dbReference>
<dbReference type="PROSITE" id="PS50012">
    <property type="entry name" value="RCC1_3"/>
    <property type="match status" value="1"/>
</dbReference>
<feature type="repeat" description="RCC1" evidence="2">
    <location>
        <begin position="327"/>
        <end position="393"/>
    </location>
</feature>
<dbReference type="InterPro" id="IPR011333">
    <property type="entry name" value="SKP1/BTB/POZ_sf"/>
</dbReference>